<reference evidence="1" key="2">
    <citation type="journal article" date="2015" name="Fish Shellfish Immunol.">
        <title>Early steps in the European eel (Anguilla anguilla)-Vibrio vulnificus interaction in the gills: Role of the RtxA13 toxin.</title>
        <authorList>
            <person name="Callol A."/>
            <person name="Pajuelo D."/>
            <person name="Ebbesson L."/>
            <person name="Teles M."/>
            <person name="MacKenzie S."/>
            <person name="Amaro C."/>
        </authorList>
    </citation>
    <scope>NUCLEOTIDE SEQUENCE</scope>
</reference>
<accession>A0A0E9TFW3</accession>
<evidence type="ECO:0000313" key="1">
    <source>
        <dbReference type="EMBL" id="JAH52564.1"/>
    </source>
</evidence>
<protein>
    <submittedName>
        <fullName evidence="1">Uncharacterized protein</fullName>
    </submittedName>
</protein>
<organism evidence="1">
    <name type="scientific">Anguilla anguilla</name>
    <name type="common">European freshwater eel</name>
    <name type="synonym">Muraena anguilla</name>
    <dbReference type="NCBI Taxonomy" id="7936"/>
    <lineage>
        <taxon>Eukaryota</taxon>
        <taxon>Metazoa</taxon>
        <taxon>Chordata</taxon>
        <taxon>Craniata</taxon>
        <taxon>Vertebrata</taxon>
        <taxon>Euteleostomi</taxon>
        <taxon>Actinopterygii</taxon>
        <taxon>Neopterygii</taxon>
        <taxon>Teleostei</taxon>
        <taxon>Anguilliformes</taxon>
        <taxon>Anguillidae</taxon>
        <taxon>Anguilla</taxon>
    </lineage>
</organism>
<dbReference type="EMBL" id="GBXM01056013">
    <property type="protein sequence ID" value="JAH52564.1"/>
    <property type="molecule type" value="Transcribed_RNA"/>
</dbReference>
<name>A0A0E9TFW3_ANGAN</name>
<proteinExistence type="predicted"/>
<reference evidence="1" key="1">
    <citation type="submission" date="2014-11" db="EMBL/GenBank/DDBJ databases">
        <authorList>
            <person name="Amaro Gonzalez C."/>
        </authorList>
    </citation>
    <scope>NUCLEOTIDE SEQUENCE</scope>
</reference>
<sequence length="11" mass="1089">MAGPLVAMQGD</sequence>